<reference evidence="1" key="1">
    <citation type="submission" date="2014-11" db="EMBL/GenBank/DDBJ databases">
        <authorList>
            <person name="Amaro Gonzalez C."/>
        </authorList>
    </citation>
    <scope>NUCLEOTIDE SEQUENCE</scope>
</reference>
<organism evidence="1">
    <name type="scientific">Anguilla anguilla</name>
    <name type="common">European freshwater eel</name>
    <name type="synonym">Muraena anguilla</name>
    <dbReference type="NCBI Taxonomy" id="7936"/>
    <lineage>
        <taxon>Eukaryota</taxon>
        <taxon>Metazoa</taxon>
        <taxon>Chordata</taxon>
        <taxon>Craniata</taxon>
        <taxon>Vertebrata</taxon>
        <taxon>Euteleostomi</taxon>
        <taxon>Actinopterygii</taxon>
        <taxon>Neopterygii</taxon>
        <taxon>Teleostei</taxon>
        <taxon>Anguilliformes</taxon>
        <taxon>Anguillidae</taxon>
        <taxon>Anguilla</taxon>
    </lineage>
</organism>
<sequence>MVTTYRLSVPSSCLT</sequence>
<reference evidence="1" key="2">
    <citation type="journal article" date="2015" name="Fish Shellfish Immunol.">
        <title>Early steps in the European eel (Anguilla anguilla)-Vibrio vulnificus interaction in the gills: Role of the RtxA13 toxin.</title>
        <authorList>
            <person name="Callol A."/>
            <person name="Pajuelo D."/>
            <person name="Ebbesson L."/>
            <person name="Teles M."/>
            <person name="MacKenzie S."/>
            <person name="Amaro C."/>
        </authorList>
    </citation>
    <scope>NUCLEOTIDE SEQUENCE</scope>
</reference>
<proteinExistence type="predicted"/>
<dbReference type="EMBL" id="GBXM01004845">
    <property type="protein sequence ID" value="JAI03733.1"/>
    <property type="molecule type" value="Transcribed_RNA"/>
</dbReference>
<name>A0A0E9XLZ1_ANGAN</name>
<evidence type="ECO:0000313" key="1">
    <source>
        <dbReference type="EMBL" id="JAI03733.1"/>
    </source>
</evidence>
<accession>A0A0E9XLZ1</accession>
<protein>
    <submittedName>
        <fullName evidence="1">Uncharacterized protein</fullName>
    </submittedName>
</protein>